<evidence type="ECO:0000313" key="2">
    <source>
        <dbReference type="EMBL" id="MEI9404528.1"/>
    </source>
</evidence>
<dbReference type="EMBL" id="JAPYKO010000015">
    <property type="protein sequence ID" value="MEI9404528.1"/>
    <property type="molecule type" value="Genomic_DNA"/>
</dbReference>
<keyword evidence="3" id="KW-1185">Reference proteome</keyword>
<protein>
    <submittedName>
        <fullName evidence="2">Uncharacterized protein</fullName>
    </submittedName>
</protein>
<sequence length="111" mass="12032">MIVLAQALRKSPKKARAKMSTYRLPDRPAGGHSRPMEVKMDNLFLAIWGKPERKGRRLEEFWLNPPAPAFGRLAAAIAIIGVATCLLDHAATGGKTDTVASYNVSTKGSSK</sequence>
<organism evidence="2 3">
    <name type="scientific">Mesorhizobium argentiipisi</name>
    <dbReference type="NCBI Taxonomy" id="3015175"/>
    <lineage>
        <taxon>Bacteria</taxon>
        <taxon>Pseudomonadati</taxon>
        <taxon>Pseudomonadota</taxon>
        <taxon>Alphaproteobacteria</taxon>
        <taxon>Hyphomicrobiales</taxon>
        <taxon>Phyllobacteriaceae</taxon>
        <taxon>Mesorhizobium</taxon>
    </lineage>
</organism>
<reference evidence="2 3" key="1">
    <citation type="submission" date="2022-12" db="EMBL/GenBank/DDBJ databases">
        <authorList>
            <person name="Muema E."/>
        </authorList>
    </citation>
    <scope>NUCLEOTIDE SEQUENCE [LARGE SCALE GENOMIC DNA]</scope>
    <source>
        <strain evidence="3">1330</strain>
    </source>
</reference>
<evidence type="ECO:0000256" key="1">
    <source>
        <dbReference type="SAM" id="MobiDB-lite"/>
    </source>
</evidence>
<proteinExistence type="predicted"/>
<feature type="region of interest" description="Disordered" evidence="1">
    <location>
        <begin position="14"/>
        <end position="35"/>
    </location>
</feature>
<dbReference type="Proteomes" id="UP001366503">
    <property type="component" value="Unassembled WGS sequence"/>
</dbReference>
<dbReference type="RefSeq" id="WP_337094802.1">
    <property type="nucleotide sequence ID" value="NZ_JAPYKO010000015.1"/>
</dbReference>
<comment type="caution">
    <text evidence="2">The sequence shown here is derived from an EMBL/GenBank/DDBJ whole genome shotgun (WGS) entry which is preliminary data.</text>
</comment>
<gene>
    <name evidence="2" type="ORF">O7A05_20540</name>
</gene>
<accession>A0ABU8KGY6</accession>
<evidence type="ECO:0000313" key="3">
    <source>
        <dbReference type="Proteomes" id="UP001366503"/>
    </source>
</evidence>
<name>A0ABU8KGY6_9HYPH</name>